<dbReference type="PROSITE" id="PS51257">
    <property type="entry name" value="PROKAR_LIPOPROTEIN"/>
    <property type="match status" value="1"/>
</dbReference>
<dbReference type="EMBL" id="BOSL01000009">
    <property type="protein sequence ID" value="GIP53928.1"/>
    <property type="molecule type" value="Genomic_DNA"/>
</dbReference>
<evidence type="ECO:0000313" key="5">
    <source>
        <dbReference type="EMBL" id="GIP53928.1"/>
    </source>
</evidence>
<keyword evidence="6" id="KW-1185">Reference proteome</keyword>
<name>A0ABQ4MD62_9BACL</name>
<feature type="region of interest" description="Disordered" evidence="3">
    <location>
        <begin position="37"/>
        <end position="95"/>
    </location>
</feature>
<dbReference type="Gene3D" id="3.40.50.2300">
    <property type="match status" value="2"/>
</dbReference>
<dbReference type="Pfam" id="PF13407">
    <property type="entry name" value="Peripla_BP_4"/>
    <property type="match status" value="1"/>
</dbReference>
<accession>A0ABQ4MD62</accession>
<evidence type="ECO:0000313" key="6">
    <source>
        <dbReference type="Proteomes" id="UP000679992"/>
    </source>
</evidence>
<feature type="domain" description="Periplasmic binding protein" evidence="4">
    <location>
        <begin position="106"/>
        <end position="354"/>
    </location>
</feature>
<evidence type="ECO:0000256" key="3">
    <source>
        <dbReference type="SAM" id="MobiDB-lite"/>
    </source>
</evidence>
<dbReference type="RefSeq" id="WP_244861554.1">
    <property type="nucleotide sequence ID" value="NZ_BOSL01000009.1"/>
</dbReference>
<comment type="caution">
    <text evidence="5">The sequence shown here is derived from an EMBL/GenBank/DDBJ whole genome shotgun (WGS) entry which is preliminary data.</text>
</comment>
<evidence type="ECO:0000259" key="4">
    <source>
        <dbReference type="Pfam" id="PF13407"/>
    </source>
</evidence>
<dbReference type="PANTHER" id="PTHR30036:SF7">
    <property type="entry name" value="ABC TRANSPORTER PERIPLASMIC-BINDING PROTEIN YPHF"/>
    <property type="match status" value="1"/>
</dbReference>
<organism evidence="5 6">
    <name type="scientific">Paenibacillus vini</name>
    <dbReference type="NCBI Taxonomy" id="1476024"/>
    <lineage>
        <taxon>Bacteria</taxon>
        <taxon>Bacillati</taxon>
        <taxon>Bacillota</taxon>
        <taxon>Bacilli</taxon>
        <taxon>Bacillales</taxon>
        <taxon>Paenibacillaceae</taxon>
        <taxon>Paenibacillus</taxon>
    </lineage>
</organism>
<gene>
    <name evidence="5" type="ORF">J42TS3_29630</name>
</gene>
<dbReference type="PANTHER" id="PTHR30036">
    <property type="entry name" value="D-XYLOSE-BINDING PERIPLASMIC PROTEIN"/>
    <property type="match status" value="1"/>
</dbReference>
<comment type="subcellular location">
    <subcellularLocation>
        <location evidence="1">Cell envelope</location>
    </subcellularLocation>
</comment>
<evidence type="ECO:0000256" key="1">
    <source>
        <dbReference type="ARBA" id="ARBA00004196"/>
    </source>
</evidence>
<dbReference type="SUPFAM" id="SSF53822">
    <property type="entry name" value="Periplasmic binding protein-like I"/>
    <property type="match status" value="1"/>
</dbReference>
<feature type="compositionally biased region" description="Gly residues" evidence="3">
    <location>
        <begin position="48"/>
        <end position="59"/>
    </location>
</feature>
<protein>
    <recommendedName>
        <fullName evidence="4">Periplasmic binding protein domain-containing protein</fullName>
    </recommendedName>
</protein>
<proteinExistence type="inferred from homology"/>
<dbReference type="InterPro" id="IPR050555">
    <property type="entry name" value="Bact_Solute-Bind_Prot2"/>
</dbReference>
<dbReference type="InterPro" id="IPR028082">
    <property type="entry name" value="Peripla_BP_I"/>
</dbReference>
<dbReference type="Proteomes" id="UP000679992">
    <property type="component" value="Unassembled WGS sequence"/>
</dbReference>
<reference evidence="5 6" key="1">
    <citation type="submission" date="2021-03" db="EMBL/GenBank/DDBJ databases">
        <title>Antimicrobial resistance genes in bacteria isolated from Japanese honey, and their potential for conferring macrolide and lincosamide resistance in the American foulbrood pathogen Paenibacillus larvae.</title>
        <authorList>
            <person name="Okamoto M."/>
            <person name="Kumagai M."/>
            <person name="Kanamori H."/>
            <person name="Takamatsu D."/>
        </authorList>
    </citation>
    <scope>NUCLEOTIDE SEQUENCE [LARGE SCALE GENOMIC DNA]</scope>
    <source>
        <strain evidence="5 6">J42TS3</strain>
    </source>
</reference>
<sequence length="372" mass="40160">MNALRFLRNFKLFGLALGLIVALTIALAGCQGQSASEGKQITMHTSGSSGGGSGTGGGITSETELRLSSKGLPGSVATPAANSARLSESPSEASMDQTPLYTFGIIYPMAHPFYEEITRLTEEAASPERVRLVVKAPEVVNLEQQIHMMETMIQQKVDAIAISPIDSSALGPVIDKAVQAGIPVICFESDVPNSKRSSYIGTDNVDAGVQMGKIIKQMTKNKGMILVESGVQRMELHQRRLQGLLDYLRDETRIQVLEVRHNEGDSDKALTDLEAMIDAHPHFDALVSVDLISSSNSVLVWKAKGLNRYAAAFNMTPEMKESLRNGQITSVLSQNEESWGRLLIDHLLQAARGETVPPFTDTGKVVINSSAP</sequence>
<comment type="similarity">
    <text evidence="2">Belongs to the bacterial solute-binding protein 2 family.</text>
</comment>
<dbReference type="InterPro" id="IPR025997">
    <property type="entry name" value="SBP_2_dom"/>
</dbReference>
<evidence type="ECO:0000256" key="2">
    <source>
        <dbReference type="ARBA" id="ARBA00007639"/>
    </source>
</evidence>
<feature type="compositionally biased region" description="Polar residues" evidence="3">
    <location>
        <begin position="80"/>
        <end position="95"/>
    </location>
</feature>